<evidence type="ECO:0000259" key="1">
    <source>
        <dbReference type="SMART" id="SM00306"/>
    </source>
</evidence>
<gene>
    <name evidence="2" type="ORF">CLV75_2214</name>
</gene>
<comment type="caution">
    <text evidence="2">The sequence shown here is derived from an EMBL/GenBank/DDBJ whole genome shotgun (WGS) entry which is preliminary data.</text>
</comment>
<proteinExistence type="predicted"/>
<feature type="domain" description="Hint" evidence="1">
    <location>
        <begin position="143"/>
        <end position="246"/>
    </location>
</feature>
<organism evidence="2 3">
    <name type="scientific">Ruegeria conchae</name>
    <dbReference type="NCBI Taxonomy" id="981384"/>
    <lineage>
        <taxon>Bacteria</taxon>
        <taxon>Pseudomonadati</taxon>
        <taxon>Pseudomonadota</taxon>
        <taxon>Alphaproteobacteria</taxon>
        <taxon>Rhodobacterales</taxon>
        <taxon>Roseobacteraceae</taxon>
        <taxon>Ruegeria</taxon>
    </lineage>
</organism>
<protein>
    <submittedName>
        <fullName evidence="2">Hint domain-containing protein</fullName>
    </submittedName>
</protein>
<keyword evidence="3" id="KW-1185">Reference proteome</keyword>
<name>A0A497ZLM2_9RHOB</name>
<accession>A0A497ZLM2</accession>
<dbReference type="STRING" id="981384.GCA_000192475_00958"/>
<dbReference type="RefSeq" id="WP_010442589.1">
    <property type="nucleotide sequence ID" value="NZ_AEYW01000018.1"/>
</dbReference>
<dbReference type="Gene3D" id="2.170.16.10">
    <property type="entry name" value="Hedgehog/Intein (Hint) domain"/>
    <property type="match status" value="1"/>
</dbReference>
<dbReference type="SMART" id="SM00306">
    <property type="entry name" value="HintN"/>
    <property type="match status" value="1"/>
</dbReference>
<dbReference type="InterPro" id="IPR028992">
    <property type="entry name" value="Hedgehog/Intein_dom"/>
</dbReference>
<reference evidence="2 3" key="1">
    <citation type="submission" date="2018-10" db="EMBL/GenBank/DDBJ databases">
        <title>Genomic Encyclopedia of Archaeal and Bacterial Type Strains, Phase II (KMG-II): from individual species to whole genera.</title>
        <authorList>
            <person name="Goeker M."/>
        </authorList>
    </citation>
    <scope>NUCLEOTIDE SEQUENCE [LARGE SCALE GENOMIC DNA]</scope>
    <source>
        <strain evidence="2 3">DSM 29317</strain>
    </source>
</reference>
<dbReference type="Proteomes" id="UP000271700">
    <property type="component" value="Unassembled WGS sequence"/>
</dbReference>
<evidence type="ECO:0000313" key="3">
    <source>
        <dbReference type="Proteomes" id="UP000271700"/>
    </source>
</evidence>
<dbReference type="SUPFAM" id="SSF51294">
    <property type="entry name" value="Hedgehog/intein (Hint) domain"/>
    <property type="match status" value="1"/>
</dbReference>
<dbReference type="Pfam" id="PF13403">
    <property type="entry name" value="Hint_2"/>
    <property type="match status" value="1"/>
</dbReference>
<evidence type="ECO:0000313" key="2">
    <source>
        <dbReference type="EMBL" id="RLK08532.1"/>
    </source>
</evidence>
<dbReference type="InterPro" id="IPR003587">
    <property type="entry name" value="Hint_dom_N"/>
</dbReference>
<dbReference type="AlphaFoldDB" id="A0A497ZLM2"/>
<sequence length="348" mass="37712">MPTNIYGAFRSNTTLSDAGASTTVVGSTFQIFAYDQITVEDGADGTIYSGDSNSNEVSNDPTQTYNGEIIFWDFTVTVTDGTNTYQIGLFDYDINGDGDSIGVDSEDGYFMAFIGGSIPPLNTTLTITAIVDNGPSIDVDTVVPCFTSGTKIDTPSGPRPVETLEAGDFVLTLDNGPQAIRWIGRCTLDSIDLNIKPKLRPVRIAKGALGEGLPERTLRVSPQHRMLLRSAIAERMFSSHEILVPAIKLMGLPGVSVDEEAQSVTYVHLLFDRHEVVFAEGAPSESLLTGPEALKSVGKDALAEITELFPEIVAKDYEPQMARLVPQQGRKMQSLIHRHVKNDKPLLS</sequence>
<dbReference type="OrthoDB" id="6305173at2"/>
<dbReference type="InterPro" id="IPR036844">
    <property type="entry name" value="Hint_dom_sf"/>
</dbReference>
<dbReference type="EMBL" id="RCCT01000002">
    <property type="protein sequence ID" value="RLK08532.1"/>
    <property type="molecule type" value="Genomic_DNA"/>
</dbReference>